<evidence type="ECO:0000256" key="1">
    <source>
        <dbReference type="SAM" id="Phobius"/>
    </source>
</evidence>
<keyword evidence="1" id="KW-0812">Transmembrane</keyword>
<organism evidence="2 3">
    <name type="scientific">Streptococcus zalophi</name>
    <dbReference type="NCBI Taxonomy" id="640031"/>
    <lineage>
        <taxon>Bacteria</taxon>
        <taxon>Bacillati</taxon>
        <taxon>Bacillota</taxon>
        <taxon>Bacilli</taxon>
        <taxon>Lactobacillales</taxon>
        <taxon>Streptococcaceae</taxon>
        <taxon>Streptococcus</taxon>
    </lineage>
</organism>
<evidence type="ECO:0000313" key="2">
    <source>
        <dbReference type="EMBL" id="MBJ8349801.1"/>
    </source>
</evidence>
<comment type="caution">
    <text evidence="2">The sequence shown here is derived from an EMBL/GenBank/DDBJ whole genome shotgun (WGS) entry which is preliminary data.</text>
</comment>
<dbReference type="AlphaFoldDB" id="A0A934UDH3"/>
<feature type="transmembrane region" description="Helical" evidence="1">
    <location>
        <begin position="59"/>
        <end position="79"/>
    </location>
</feature>
<name>A0A934UDH3_9STRE</name>
<sequence>MLSLVLPLVYLFLMLLAIIKSYQKMPLWLLLLNIIPIVLVIASFSIFLLGFFSVINLHYIIIGSLIAFLIIRPINGQLIYQEVHLFHLVIHGLITVIFVIVLL</sequence>
<keyword evidence="1" id="KW-0472">Membrane</keyword>
<dbReference type="Proteomes" id="UP000644875">
    <property type="component" value="Unassembled WGS sequence"/>
</dbReference>
<dbReference type="EMBL" id="JAENBP010000004">
    <property type="protein sequence ID" value="MBJ8349801.1"/>
    <property type="molecule type" value="Genomic_DNA"/>
</dbReference>
<gene>
    <name evidence="2" type="ORF">JHK64_04025</name>
</gene>
<feature type="transmembrane region" description="Helical" evidence="1">
    <location>
        <begin position="27"/>
        <end position="52"/>
    </location>
</feature>
<accession>A0A934UDH3</accession>
<proteinExistence type="predicted"/>
<keyword evidence="3" id="KW-1185">Reference proteome</keyword>
<keyword evidence="1" id="KW-1133">Transmembrane helix</keyword>
<reference evidence="2 3" key="1">
    <citation type="journal article" date="2021" name="Int. J. Syst. Evol. Microbiol.">
        <title>Streptococcus vicugnae sp. nov., isolated from faeces of alpacas (Vicugna pacos) and cattle (Bos taurus), Streptococcus zalophi sp. nov., and Streptococcus pacificus sp. nov., isolated from respiratory tract of California sea lions (Zalophus californianus).</title>
        <authorList>
            <person name="Volokhov D.V."/>
            <person name="Zagorodnyaya T.A."/>
            <person name="Shen Z."/>
            <person name="Blom J."/>
            <person name="Furtak V.A."/>
            <person name="Eisenberg T."/>
            <person name="Fan P."/>
            <person name="Jeong K.C."/>
            <person name="Gao Y."/>
            <person name="Zhang S."/>
            <person name="Amselle M."/>
        </authorList>
    </citation>
    <scope>NUCLEOTIDE SEQUENCE [LARGE SCALE GENOMIC DNA]</scope>
    <source>
        <strain evidence="3">CSL7508-lung</strain>
    </source>
</reference>
<dbReference type="RefSeq" id="WP_199567723.1">
    <property type="nucleotide sequence ID" value="NZ_JAENBP010000004.1"/>
</dbReference>
<protein>
    <submittedName>
        <fullName evidence="2">Uncharacterized protein</fullName>
    </submittedName>
</protein>
<evidence type="ECO:0000313" key="3">
    <source>
        <dbReference type="Proteomes" id="UP000644875"/>
    </source>
</evidence>
<feature type="transmembrane region" description="Helical" evidence="1">
    <location>
        <begin position="85"/>
        <end position="102"/>
    </location>
</feature>